<protein>
    <submittedName>
        <fullName evidence="1">Uncharacterized protein</fullName>
    </submittedName>
</protein>
<sequence length="69" mass="7879">MTAIWSRHGLMTPGTPTREDMIDEAVRRVVRHWVGPHIEDIEGHWNNPFSNTIICGQVRAEFCHLLATA</sequence>
<gene>
    <name evidence="1" type="ORF">ENH89_18025</name>
</gene>
<organism evidence="1 2">
    <name type="scientific">Aurantimonas coralicida</name>
    <dbReference type="NCBI Taxonomy" id="182270"/>
    <lineage>
        <taxon>Bacteria</taxon>
        <taxon>Pseudomonadati</taxon>
        <taxon>Pseudomonadota</taxon>
        <taxon>Alphaproteobacteria</taxon>
        <taxon>Hyphomicrobiales</taxon>
        <taxon>Aurantimonadaceae</taxon>
        <taxon>Aurantimonas</taxon>
    </lineage>
</organism>
<evidence type="ECO:0000313" key="1">
    <source>
        <dbReference type="EMBL" id="HEU02186.1"/>
    </source>
</evidence>
<comment type="caution">
    <text evidence="1">The sequence shown here is derived from an EMBL/GenBank/DDBJ whole genome shotgun (WGS) entry which is preliminary data.</text>
</comment>
<name>A0A9C9NIK0_9HYPH</name>
<proteinExistence type="predicted"/>
<dbReference type="Proteomes" id="UP000885680">
    <property type="component" value="Unassembled WGS sequence"/>
</dbReference>
<dbReference type="EMBL" id="DRGN01000265">
    <property type="protein sequence ID" value="HEU02186.1"/>
    <property type="molecule type" value="Genomic_DNA"/>
</dbReference>
<reference evidence="1" key="1">
    <citation type="journal article" date="2020" name="mSystems">
        <title>Genome- and Community-Level Interaction Insights into Carbon Utilization and Element Cycling Functions of Hydrothermarchaeota in Hydrothermal Sediment.</title>
        <authorList>
            <person name="Zhou Z."/>
            <person name="Liu Y."/>
            <person name="Xu W."/>
            <person name="Pan J."/>
            <person name="Luo Z.H."/>
            <person name="Li M."/>
        </authorList>
    </citation>
    <scope>NUCLEOTIDE SEQUENCE</scope>
    <source>
        <strain evidence="1">HyVt-347</strain>
    </source>
</reference>
<dbReference type="AlphaFoldDB" id="A0A9C9NIK0"/>
<accession>A0A9C9NIK0</accession>
<evidence type="ECO:0000313" key="2">
    <source>
        <dbReference type="Proteomes" id="UP000885680"/>
    </source>
</evidence>